<feature type="domain" description="Trichome birefringence-like N-terminal" evidence="9">
    <location>
        <begin position="84"/>
        <end position="137"/>
    </location>
</feature>
<proteinExistence type="inferred from homology"/>
<dbReference type="InterPro" id="IPR029962">
    <property type="entry name" value="TBL"/>
</dbReference>
<keyword evidence="6 7" id="KW-0472">Membrane</keyword>
<evidence type="ECO:0008006" key="12">
    <source>
        <dbReference type="Google" id="ProtNLM"/>
    </source>
</evidence>
<evidence type="ECO:0000256" key="7">
    <source>
        <dbReference type="SAM" id="Phobius"/>
    </source>
</evidence>
<evidence type="ECO:0000256" key="4">
    <source>
        <dbReference type="ARBA" id="ARBA00022968"/>
    </source>
</evidence>
<comment type="caution">
    <text evidence="10">The sequence shown here is derived from an EMBL/GenBank/DDBJ whole genome shotgun (WGS) entry which is preliminary data.</text>
</comment>
<dbReference type="Pfam" id="PF13839">
    <property type="entry name" value="PC-Esterase"/>
    <property type="match status" value="1"/>
</dbReference>
<reference evidence="10" key="1">
    <citation type="submission" date="2022-12" db="EMBL/GenBank/DDBJ databases">
        <title>Draft genome assemblies for two species of Escallonia (Escalloniales).</title>
        <authorList>
            <person name="Chanderbali A."/>
            <person name="Dervinis C."/>
            <person name="Anghel I."/>
            <person name="Soltis D."/>
            <person name="Soltis P."/>
            <person name="Zapata F."/>
        </authorList>
    </citation>
    <scope>NUCLEOTIDE SEQUENCE</scope>
    <source>
        <strain evidence="10">UCBG64.0493</strain>
        <tissue evidence="10">Leaf</tissue>
    </source>
</reference>
<evidence type="ECO:0000259" key="8">
    <source>
        <dbReference type="Pfam" id="PF13839"/>
    </source>
</evidence>
<evidence type="ECO:0000256" key="5">
    <source>
        <dbReference type="ARBA" id="ARBA00022989"/>
    </source>
</evidence>
<protein>
    <recommendedName>
        <fullName evidence="12">Trichome birefringence-like N-terminal domain-containing protein</fullName>
    </recommendedName>
</protein>
<keyword evidence="3 7" id="KW-0812">Transmembrane</keyword>
<accession>A0AA88V3X6</accession>
<comment type="subcellular location">
    <subcellularLocation>
        <location evidence="1">Membrane</location>
        <topology evidence="1">Single-pass membrane protein</topology>
    </subcellularLocation>
</comment>
<dbReference type="PANTHER" id="PTHR32285">
    <property type="entry name" value="PROTEIN TRICHOME BIREFRINGENCE-LIKE 9-RELATED"/>
    <property type="match status" value="1"/>
</dbReference>
<feature type="domain" description="Trichome birefringence-like C-terminal" evidence="8">
    <location>
        <begin position="138"/>
        <end position="429"/>
    </location>
</feature>
<evidence type="ECO:0000256" key="6">
    <source>
        <dbReference type="ARBA" id="ARBA00023136"/>
    </source>
</evidence>
<dbReference type="AlphaFoldDB" id="A0AA88V3X6"/>
<evidence type="ECO:0000256" key="2">
    <source>
        <dbReference type="ARBA" id="ARBA00007727"/>
    </source>
</evidence>
<gene>
    <name evidence="10" type="ORF">RJ639_022460</name>
</gene>
<keyword evidence="4" id="KW-0735">Signal-anchor</keyword>
<evidence type="ECO:0000313" key="11">
    <source>
        <dbReference type="Proteomes" id="UP001188597"/>
    </source>
</evidence>
<dbReference type="Pfam" id="PF14416">
    <property type="entry name" value="PMR5N"/>
    <property type="match status" value="1"/>
</dbReference>
<dbReference type="InterPro" id="IPR025846">
    <property type="entry name" value="TBL_N"/>
</dbReference>
<evidence type="ECO:0000256" key="3">
    <source>
        <dbReference type="ARBA" id="ARBA00022692"/>
    </source>
</evidence>
<evidence type="ECO:0000313" key="10">
    <source>
        <dbReference type="EMBL" id="KAK3000699.1"/>
    </source>
</evidence>
<dbReference type="EMBL" id="JAVXUP010002948">
    <property type="protein sequence ID" value="KAK3000699.1"/>
    <property type="molecule type" value="Genomic_DNA"/>
</dbReference>
<keyword evidence="11" id="KW-1185">Reference proteome</keyword>
<dbReference type="InterPro" id="IPR026057">
    <property type="entry name" value="TBL_C"/>
</dbReference>
<organism evidence="10 11">
    <name type="scientific">Escallonia herrerae</name>
    <dbReference type="NCBI Taxonomy" id="1293975"/>
    <lineage>
        <taxon>Eukaryota</taxon>
        <taxon>Viridiplantae</taxon>
        <taxon>Streptophyta</taxon>
        <taxon>Embryophyta</taxon>
        <taxon>Tracheophyta</taxon>
        <taxon>Spermatophyta</taxon>
        <taxon>Magnoliopsida</taxon>
        <taxon>eudicotyledons</taxon>
        <taxon>Gunneridae</taxon>
        <taxon>Pentapetalae</taxon>
        <taxon>asterids</taxon>
        <taxon>campanulids</taxon>
        <taxon>Escalloniales</taxon>
        <taxon>Escalloniaceae</taxon>
        <taxon>Escallonia</taxon>
    </lineage>
</organism>
<feature type="transmembrane region" description="Helical" evidence="7">
    <location>
        <begin position="21"/>
        <end position="42"/>
    </location>
</feature>
<sequence>MVRAAMRLNLKAWWWNLRKHNYLAVKFAVSIFFLGLAFRLLFSRSGDFPSVSHSPFLDKTLSPESPAYVGGPENGDENKIFQSENCDLFTGDWIRNPAGPVYTNESCHLIEHHQNCMTNGRPDTQYLYWKWKPRDCELPQFNAKRFLELMRNKAWALVGDSISRNHVQSLLCILSKVERAVQVYHDEEYKSRRWHFPSYNFSVSIIWSPFLAKAAIFEDQNGVSTSEVKLHLDMLDTNWTSQYHNWDYIVFSSGKWFIKAAIYYEKHAVLGCHYCPGKNLTDIGFDVAYRKVLENVFSFILRSNHKGMIFYRTATPSHFENGEWFSGGTCKRKEPVKEGVLELSVLNKILREIELDEFKKASVSASGTGVNFKLLDVTQLSLLRPDGHPGPYRHFHPFAKEMKEKVINDCLHWCLPGPIDSWNDLLMQMVLNG</sequence>
<dbReference type="GO" id="GO:0005794">
    <property type="term" value="C:Golgi apparatus"/>
    <property type="evidence" value="ECO:0007669"/>
    <property type="project" value="TreeGrafter"/>
</dbReference>
<dbReference type="Proteomes" id="UP001188597">
    <property type="component" value="Unassembled WGS sequence"/>
</dbReference>
<dbReference type="GO" id="GO:0016413">
    <property type="term" value="F:O-acetyltransferase activity"/>
    <property type="evidence" value="ECO:0007669"/>
    <property type="project" value="InterPro"/>
</dbReference>
<dbReference type="PANTHER" id="PTHR32285:SF219">
    <property type="entry name" value="PROTEIN TRICHOME BIREFRINGENCE-LIKE 24"/>
    <property type="match status" value="1"/>
</dbReference>
<keyword evidence="5 7" id="KW-1133">Transmembrane helix</keyword>
<comment type="similarity">
    <text evidence="2">Belongs to the PC-esterase family. TBL subfamily.</text>
</comment>
<evidence type="ECO:0000259" key="9">
    <source>
        <dbReference type="Pfam" id="PF14416"/>
    </source>
</evidence>
<name>A0AA88V3X6_9ASTE</name>
<evidence type="ECO:0000256" key="1">
    <source>
        <dbReference type="ARBA" id="ARBA00004167"/>
    </source>
</evidence>
<dbReference type="GO" id="GO:0016020">
    <property type="term" value="C:membrane"/>
    <property type="evidence" value="ECO:0007669"/>
    <property type="project" value="UniProtKB-SubCell"/>
</dbReference>